<sequence length="492" mass="54166">MAWQFRGHPVREIHGLPYTIHQFQNGQWQIVIDNCPRHPAGYTFITPMRKPFRRLPSGAARSARLLVTTLARQRKSSIYEIKLFEGQVVSRRARRSWLGRGVMRVNIQMADRMARLPKQFFADLTRRVQAEIEAGRDIINLGQGNPDLPTPPHIVEALREAALDPATHRYGPFRGMAALKEAVAAFYARTYGIDLDPDTEVAILFGGKAGLVEVSEIYLNPGDVALVPDPGYPDYWSGIALAGARMVTLPLTADRSFLPDFEAVADADWQAAKLLFLNYPHNPTGATAPASLYTDLVEQARKHDVWVVHDFAYGAIGYDGIQPPSFLQAPGAKEVGIELYTLSKTYNMAGWRVAFAVGNPDMIAAINLFQDHYYVSLFPAVQRAAIAALTGPQDCVENLRMTYESRRNAFVGALQSLGVHCPPPGGSFFVWMPVPEGFKAVSYADMLLEKAGVAVAPGVGFGACGEGYVRIGLLTSEDRLREAAHRIAAVTR</sequence>
<dbReference type="Proteomes" id="UP001232973">
    <property type="component" value="Unassembled WGS sequence"/>
</dbReference>
<name>A0ABT9XFT9_9BACL</name>
<evidence type="ECO:0000313" key="6">
    <source>
        <dbReference type="Proteomes" id="UP001232973"/>
    </source>
</evidence>
<accession>A0ABT9XFT9</accession>
<dbReference type="Gene3D" id="3.40.640.10">
    <property type="entry name" value="Type I PLP-dependent aspartate aminotransferase-like (Major domain)"/>
    <property type="match status" value="1"/>
</dbReference>
<evidence type="ECO:0000256" key="2">
    <source>
        <dbReference type="ARBA" id="ARBA00022576"/>
    </source>
</evidence>
<keyword evidence="2 5" id="KW-0032">Aminotransferase</keyword>
<keyword evidence="6" id="KW-1185">Reference proteome</keyword>
<comment type="cofactor">
    <cofactor evidence="1">
        <name>pyridoxal 5'-phosphate</name>
        <dbReference type="ChEBI" id="CHEBI:597326"/>
    </cofactor>
</comment>
<dbReference type="EMBL" id="JAUSTP010000003">
    <property type="protein sequence ID" value="MDQ0188990.1"/>
    <property type="molecule type" value="Genomic_DNA"/>
</dbReference>
<evidence type="ECO:0000259" key="4">
    <source>
        <dbReference type="Pfam" id="PF00155"/>
    </source>
</evidence>
<dbReference type="PANTHER" id="PTHR42832:SF3">
    <property type="entry name" value="L-GLUTAMINE--4-(METHYLSULFANYL)-2-OXOBUTANOATE AMINOTRANSFERASE"/>
    <property type="match status" value="1"/>
</dbReference>
<protein>
    <submittedName>
        <fullName evidence="5">Aminotransferase</fullName>
        <ecNumber evidence="5">2.6.1.-</ecNumber>
    </submittedName>
</protein>
<dbReference type="PANTHER" id="PTHR42832">
    <property type="entry name" value="AMINO ACID AMINOTRANSFERASE"/>
    <property type="match status" value="1"/>
</dbReference>
<comment type="caution">
    <text evidence="5">The sequence shown here is derived from an EMBL/GenBank/DDBJ whole genome shotgun (WGS) entry which is preliminary data.</text>
</comment>
<feature type="domain" description="Aminotransferase class I/classII large" evidence="4">
    <location>
        <begin position="137"/>
        <end position="487"/>
    </location>
</feature>
<dbReference type="GO" id="GO:0008483">
    <property type="term" value="F:transaminase activity"/>
    <property type="evidence" value="ECO:0007669"/>
    <property type="project" value="UniProtKB-KW"/>
</dbReference>
<dbReference type="SUPFAM" id="SSF53383">
    <property type="entry name" value="PLP-dependent transferases"/>
    <property type="match status" value="1"/>
</dbReference>
<dbReference type="Gene3D" id="3.90.1150.10">
    <property type="entry name" value="Aspartate Aminotransferase, domain 1"/>
    <property type="match status" value="1"/>
</dbReference>
<dbReference type="EC" id="2.6.1.-" evidence="5"/>
<evidence type="ECO:0000256" key="1">
    <source>
        <dbReference type="ARBA" id="ARBA00001933"/>
    </source>
</evidence>
<dbReference type="CDD" id="cd00609">
    <property type="entry name" value="AAT_like"/>
    <property type="match status" value="1"/>
</dbReference>
<dbReference type="InterPro" id="IPR004839">
    <property type="entry name" value="Aminotransferase_I/II_large"/>
</dbReference>
<reference evidence="5 6" key="1">
    <citation type="submission" date="2023-07" db="EMBL/GenBank/DDBJ databases">
        <title>Genomic Encyclopedia of Type Strains, Phase IV (KMG-IV): sequencing the most valuable type-strain genomes for metagenomic binning, comparative biology and taxonomic classification.</title>
        <authorList>
            <person name="Goeker M."/>
        </authorList>
    </citation>
    <scope>NUCLEOTIDE SEQUENCE [LARGE SCALE GENOMIC DNA]</scope>
    <source>
        <strain evidence="5 6">DSM 4006</strain>
    </source>
</reference>
<dbReference type="NCBIfam" id="NF005977">
    <property type="entry name" value="PRK08068.1"/>
    <property type="match status" value="1"/>
</dbReference>
<evidence type="ECO:0000256" key="3">
    <source>
        <dbReference type="ARBA" id="ARBA00022679"/>
    </source>
</evidence>
<keyword evidence="3 5" id="KW-0808">Transferase</keyword>
<dbReference type="Pfam" id="PF00155">
    <property type="entry name" value="Aminotran_1_2"/>
    <property type="match status" value="1"/>
</dbReference>
<evidence type="ECO:0000313" key="5">
    <source>
        <dbReference type="EMBL" id="MDQ0188990.1"/>
    </source>
</evidence>
<gene>
    <name evidence="5" type="ORF">J2S03_000804</name>
</gene>
<dbReference type="InterPro" id="IPR015424">
    <property type="entry name" value="PyrdxlP-dep_Trfase"/>
</dbReference>
<dbReference type="InterPro" id="IPR050881">
    <property type="entry name" value="LL-DAP_aminotransferase"/>
</dbReference>
<dbReference type="InterPro" id="IPR015421">
    <property type="entry name" value="PyrdxlP-dep_Trfase_major"/>
</dbReference>
<dbReference type="InterPro" id="IPR015422">
    <property type="entry name" value="PyrdxlP-dep_Trfase_small"/>
</dbReference>
<organism evidence="5 6">
    <name type="scientific">Alicyclobacillus cycloheptanicus</name>
    <dbReference type="NCBI Taxonomy" id="1457"/>
    <lineage>
        <taxon>Bacteria</taxon>
        <taxon>Bacillati</taxon>
        <taxon>Bacillota</taxon>
        <taxon>Bacilli</taxon>
        <taxon>Bacillales</taxon>
        <taxon>Alicyclobacillaceae</taxon>
        <taxon>Alicyclobacillus</taxon>
    </lineage>
</organism>
<proteinExistence type="predicted"/>